<evidence type="ECO:0000313" key="2">
    <source>
        <dbReference type="Proteomes" id="UP001501442"/>
    </source>
</evidence>
<comment type="caution">
    <text evidence="1">The sequence shown here is derived from an EMBL/GenBank/DDBJ whole genome shotgun (WGS) entry which is preliminary data.</text>
</comment>
<name>A0ABP8UCQ3_9ACTN</name>
<protein>
    <recommendedName>
        <fullName evidence="3">HTH cro/C1-type domain-containing protein</fullName>
    </recommendedName>
</protein>
<keyword evidence="2" id="KW-1185">Reference proteome</keyword>
<proteinExistence type="predicted"/>
<sequence length="187" mass="20117">MASKDLPPPTPEGELIRMARLRARPKILMRAAAKAAQMSVEGWGYIERGYRPVGGGENAPVTNTPPETIAHMAHVVGITPEELVKVNREDAARVLDAILREEAASAPRSEQPTAGVGLSLIVNPNEPDPNPEEILGRPLSQPEKVVWALDEVPWRARLSAMAELTRGIAAALGSDVEESATDRPAQQ</sequence>
<dbReference type="EMBL" id="BAABHK010000004">
    <property type="protein sequence ID" value="GAA4627034.1"/>
    <property type="molecule type" value="Genomic_DNA"/>
</dbReference>
<evidence type="ECO:0000313" key="1">
    <source>
        <dbReference type="EMBL" id="GAA4627034.1"/>
    </source>
</evidence>
<accession>A0ABP8UCQ3</accession>
<organism evidence="1 2">
    <name type="scientific">Actinoallomurus vinaceus</name>
    <dbReference type="NCBI Taxonomy" id="1080074"/>
    <lineage>
        <taxon>Bacteria</taxon>
        <taxon>Bacillati</taxon>
        <taxon>Actinomycetota</taxon>
        <taxon>Actinomycetes</taxon>
        <taxon>Streptosporangiales</taxon>
        <taxon>Thermomonosporaceae</taxon>
        <taxon>Actinoallomurus</taxon>
    </lineage>
</organism>
<gene>
    <name evidence="1" type="ORF">GCM10023196_037680</name>
</gene>
<dbReference type="Proteomes" id="UP001501442">
    <property type="component" value="Unassembled WGS sequence"/>
</dbReference>
<evidence type="ECO:0008006" key="3">
    <source>
        <dbReference type="Google" id="ProtNLM"/>
    </source>
</evidence>
<dbReference type="RefSeq" id="WP_345432158.1">
    <property type="nucleotide sequence ID" value="NZ_BAABHK010000004.1"/>
</dbReference>
<reference evidence="2" key="1">
    <citation type="journal article" date="2019" name="Int. J. Syst. Evol. Microbiol.">
        <title>The Global Catalogue of Microorganisms (GCM) 10K type strain sequencing project: providing services to taxonomists for standard genome sequencing and annotation.</title>
        <authorList>
            <consortium name="The Broad Institute Genomics Platform"/>
            <consortium name="The Broad Institute Genome Sequencing Center for Infectious Disease"/>
            <person name="Wu L."/>
            <person name="Ma J."/>
        </authorList>
    </citation>
    <scope>NUCLEOTIDE SEQUENCE [LARGE SCALE GENOMIC DNA]</scope>
    <source>
        <strain evidence="2">JCM 17939</strain>
    </source>
</reference>